<dbReference type="AlphaFoldDB" id="A0AAF0YLP3"/>
<dbReference type="RefSeq" id="WP_070622487.1">
    <property type="nucleotide sequence ID" value="NZ_CP136964.1"/>
</dbReference>
<dbReference type="EMBL" id="CP136964">
    <property type="protein sequence ID" value="WOS96029.1"/>
    <property type="molecule type" value="Genomic_DNA"/>
</dbReference>
<dbReference type="GO" id="GO:0015031">
    <property type="term" value="P:protein transport"/>
    <property type="evidence" value="ECO:0007669"/>
    <property type="project" value="InterPro"/>
</dbReference>
<sequence>MKAELKFSEYEIEEITYKINVLSEVEVMDDDENAPRLICNVIHSEEDNSRFIIKLGLELGDSNLSKNNIYLKCIVIGVFEQSKSAELNLVPNAVSILFPYLRSIISDVTSKGNRRPIILPPININEFLNRAEKMDETIE</sequence>
<keyword evidence="3" id="KW-1185">Reference proteome</keyword>
<reference evidence="3" key="1">
    <citation type="submission" date="2017-09" db="EMBL/GenBank/DDBJ databases">
        <title>Bacterial strain isolated from the female urinary microbiota.</title>
        <authorList>
            <person name="Thomas-White K."/>
            <person name="Kumar N."/>
            <person name="Forster S."/>
            <person name="Putonti C."/>
            <person name="Lawley T."/>
            <person name="Wolfe A.J."/>
        </authorList>
    </citation>
    <scope>NUCLEOTIDE SEQUENCE [LARGE SCALE GENOMIC DNA]</scope>
    <source>
        <strain evidence="3">UMB0959</strain>
    </source>
</reference>
<dbReference type="GO" id="GO:0051262">
    <property type="term" value="P:protein tetramerization"/>
    <property type="evidence" value="ECO:0007669"/>
    <property type="project" value="InterPro"/>
</dbReference>
<name>A0AAF0YLP3_9STAP</name>
<reference evidence="2 3" key="2">
    <citation type="submission" date="2023-10" db="EMBL/GenBank/DDBJ databases">
        <authorList>
            <person name="Choi B."/>
        </authorList>
    </citation>
    <scope>NUCLEOTIDE SEQUENCE [LARGE SCALE GENOMIC DNA]</scope>
    <source>
        <strain evidence="2 3">UMB0959</strain>
    </source>
</reference>
<dbReference type="InterPro" id="IPR003708">
    <property type="entry name" value="SecB"/>
</dbReference>
<proteinExistence type="inferred from homology"/>
<dbReference type="Pfam" id="PF02556">
    <property type="entry name" value="SecB"/>
    <property type="match status" value="1"/>
</dbReference>
<dbReference type="GO" id="GO:0051082">
    <property type="term" value="F:unfolded protein binding"/>
    <property type="evidence" value="ECO:0007669"/>
    <property type="project" value="InterPro"/>
</dbReference>
<organism evidence="2 3">
    <name type="scientific">Nosocomiicoccus massiliensis</name>
    <dbReference type="NCBI Taxonomy" id="1232430"/>
    <lineage>
        <taxon>Bacteria</taxon>
        <taxon>Bacillati</taxon>
        <taxon>Bacillota</taxon>
        <taxon>Bacilli</taxon>
        <taxon>Bacillales</taxon>
        <taxon>Staphylococcaceae</taxon>
        <taxon>Nosocomiicoccus</taxon>
    </lineage>
</organism>
<gene>
    <name evidence="2" type="ORF">CJ229_008070</name>
</gene>
<comment type="similarity">
    <text evidence="1">Belongs to the SecB family.</text>
</comment>
<dbReference type="KEGG" id="nmy:CJ229_008070"/>
<dbReference type="SUPFAM" id="SSF54611">
    <property type="entry name" value="SecB-like"/>
    <property type="match status" value="1"/>
</dbReference>
<accession>A0AAF0YLP3</accession>
<evidence type="ECO:0000313" key="3">
    <source>
        <dbReference type="Proteomes" id="UP000243626"/>
    </source>
</evidence>
<dbReference type="InterPro" id="IPR035958">
    <property type="entry name" value="SecB-like_sf"/>
</dbReference>
<dbReference type="Proteomes" id="UP000243626">
    <property type="component" value="Chromosome"/>
</dbReference>
<evidence type="ECO:0000313" key="2">
    <source>
        <dbReference type="EMBL" id="WOS96029.1"/>
    </source>
</evidence>
<protein>
    <submittedName>
        <fullName evidence="2">Protein-export chaperone SecB</fullName>
    </submittedName>
</protein>
<evidence type="ECO:0000256" key="1">
    <source>
        <dbReference type="ARBA" id="ARBA00009990"/>
    </source>
</evidence>
<dbReference type="Gene3D" id="3.10.420.10">
    <property type="entry name" value="SecB-like"/>
    <property type="match status" value="1"/>
</dbReference>